<dbReference type="SUPFAM" id="SSF52087">
    <property type="entry name" value="CRAL/TRIO domain"/>
    <property type="match status" value="1"/>
</dbReference>
<gene>
    <name evidence="3" type="ORF">POVWA1_036210</name>
</gene>
<dbReference type="GO" id="GO:0005737">
    <property type="term" value="C:cytoplasm"/>
    <property type="evidence" value="ECO:0007669"/>
    <property type="project" value="TreeGrafter"/>
</dbReference>
<dbReference type="InterPro" id="IPR001251">
    <property type="entry name" value="CRAL-TRIO_dom"/>
</dbReference>
<evidence type="ECO:0000256" key="1">
    <source>
        <dbReference type="SAM" id="MobiDB-lite"/>
    </source>
</evidence>
<feature type="region of interest" description="Disordered" evidence="1">
    <location>
        <begin position="1"/>
        <end position="50"/>
    </location>
</feature>
<dbReference type="Pfam" id="PF00650">
    <property type="entry name" value="CRAL_TRIO"/>
    <property type="match status" value="1"/>
</dbReference>
<dbReference type="AlphaFoldDB" id="A0A1A8Z1H5"/>
<dbReference type="PANTHER" id="PTHR23324">
    <property type="entry name" value="SEC14 RELATED PROTEIN"/>
    <property type="match status" value="1"/>
</dbReference>
<sequence length="425" mass="49815">MQIWGLLGTLPSKGKPQLYVKKKKKKRRRKEKKRKEKKRKEKKRKEENMNTHSGAVSLNLDLLAKKYEEEINKIKILLNKKNIKDKLEDLIIIRYILSYGDKLEEAAASIEKAITWRKINVYPFLKNKKICFKDENVIYPNRIKPYYSFIKKALAASEHKSTLDKQPVVIGRLKLCNFTLLLDNVPESILIDYIVFSNEHEFIVCNEQSKKNNFLCRTFRFIDLKGFMLKKFDRRFLKVFAHTSKLSEFLHPQLVGKTFLINAPSYIRITIETLKTFGISKRTLNKLEIPKIISNKEPADCDWFKSLIDKNVSLKIKPIIQMCILTCNRNILDCVAVIYYSRADFQGLYSLSHFFCLFFFSLKDIPSYLGGNCKCKNGCIPGFQNDQDDPMKLNPEEIRTEIKNNLLKLKISNSENKNHDLENYE</sequence>
<accession>A0A1A8Z1H5</accession>
<name>A0A1A8Z1H5_PLAOA</name>
<proteinExistence type="predicted"/>
<evidence type="ECO:0000313" key="4">
    <source>
        <dbReference type="Proteomes" id="UP000078555"/>
    </source>
</evidence>
<evidence type="ECO:0000259" key="2">
    <source>
        <dbReference type="Pfam" id="PF00650"/>
    </source>
</evidence>
<feature type="compositionally biased region" description="Basic residues" evidence="1">
    <location>
        <begin position="20"/>
        <end position="43"/>
    </location>
</feature>
<dbReference type="InterPro" id="IPR051064">
    <property type="entry name" value="SEC14/CRAL-TRIO_domain"/>
</dbReference>
<dbReference type="Gene3D" id="3.40.525.10">
    <property type="entry name" value="CRAL-TRIO lipid binding domain"/>
    <property type="match status" value="1"/>
</dbReference>
<feature type="domain" description="CRAL-TRIO" evidence="2">
    <location>
        <begin position="159"/>
        <end position="289"/>
    </location>
</feature>
<dbReference type="Proteomes" id="UP000078555">
    <property type="component" value="Unassembled WGS sequence"/>
</dbReference>
<dbReference type="PANTHER" id="PTHR23324:SF83">
    <property type="entry name" value="SEC14-LIKE PROTEIN 2"/>
    <property type="match status" value="1"/>
</dbReference>
<protein>
    <submittedName>
        <fullName evidence="3">Sec14-like cytosolic factor</fullName>
    </submittedName>
</protein>
<organism evidence="3 4">
    <name type="scientific">Plasmodium ovale wallikeri</name>
    <dbReference type="NCBI Taxonomy" id="864142"/>
    <lineage>
        <taxon>Eukaryota</taxon>
        <taxon>Sar</taxon>
        <taxon>Alveolata</taxon>
        <taxon>Apicomplexa</taxon>
        <taxon>Aconoidasida</taxon>
        <taxon>Haemosporida</taxon>
        <taxon>Plasmodiidae</taxon>
        <taxon>Plasmodium</taxon>
        <taxon>Plasmodium (Plasmodium)</taxon>
    </lineage>
</organism>
<dbReference type="EMBL" id="FLRD01000106">
    <property type="protein sequence ID" value="SBT37605.1"/>
    <property type="molecule type" value="Genomic_DNA"/>
</dbReference>
<reference evidence="4" key="1">
    <citation type="submission" date="2016-05" db="EMBL/GenBank/DDBJ databases">
        <authorList>
            <person name="Naeem R."/>
        </authorList>
    </citation>
    <scope>NUCLEOTIDE SEQUENCE [LARGE SCALE GENOMIC DNA]</scope>
</reference>
<keyword evidence="4" id="KW-1185">Reference proteome</keyword>
<evidence type="ECO:0000313" key="3">
    <source>
        <dbReference type="EMBL" id="SBT37605.1"/>
    </source>
</evidence>
<dbReference type="InterPro" id="IPR036865">
    <property type="entry name" value="CRAL-TRIO_dom_sf"/>
</dbReference>